<dbReference type="InterPro" id="IPR011990">
    <property type="entry name" value="TPR-like_helical_dom_sf"/>
</dbReference>
<feature type="region of interest" description="Disordered" evidence="1">
    <location>
        <begin position="1"/>
        <end position="27"/>
    </location>
</feature>
<comment type="caution">
    <text evidence="2">The sequence shown here is derived from an EMBL/GenBank/DDBJ whole genome shotgun (WGS) entry which is preliminary data.</text>
</comment>
<dbReference type="InterPro" id="IPR019734">
    <property type="entry name" value="TPR_rpt"/>
</dbReference>
<reference evidence="2" key="1">
    <citation type="submission" date="2021-02" db="EMBL/GenBank/DDBJ databases">
        <authorList>
            <person name="Dougan E. K."/>
            <person name="Rhodes N."/>
            <person name="Thang M."/>
            <person name="Chan C."/>
        </authorList>
    </citation>
    <scope>NUCLEOTIDE SEQUENCE</scope>
</reference>
<dbReference type="SUPFAM" id="SSF48452">
    <property type="entry name" value="TPR-like"/>
    <property type="match status" value="1"/>
</dbReference>
<protein>
    <submittedName>
        <fullName evidence="2">Uncharacterized protein</fullName>
    </submittedName>
</protein>
<name>A0A813KYM0_POLGL</name>
<dbReference type="GO" id="GO:0000922">
    <property type="term" value="C:spindle pole"/>
    <property type="evidence" value="ECO:0007669"/>
    <property type="project" value="TreeGrafter"/>
</dbReference>
<dbReference type="GO" id="GO:0005516">
    <property type="term" value="F:calmodulin binding"/>
    <property type="evidence" value="ECO:0007669"/>
    <property type="project" value="TreeGrafter"/>
</dbReference>
<feature type="compositionally biased region" description="Low complexity" evidence="1">
    <location>
        <begin position="305"/>
        <end position="328"/>
    </location>
</feature>
<dbReference type="InterPro" id="IPR000048">
    <property type="entry name" value="IQ_motif_EF-hand-BS"/>
</dbReference>
<evidence type="ECO:0000313" key="3">
    <source>
        <dbReference type="Proteomes" id="UP000626109"/>
    </source>
</evidence>
<dbReference type="CDD" id="cd23767">
    <property type="entry name" value="IQCD"/>
    <property type="match status" value="1"/>
</dbReference>
<dbReference type="PROSITE" id="PS50096">
    <property type="entry name" value="IQ"/>
    <property type="match status" value="11"/>
</dbReference>
<dbReference type="Pfam" id="PF00612">
    <property type="entry name" value="IQ"/>
    <property type="match status" value="7"/>
</dbReference>
<dbReference type="GO" id="GO:0051295">
    <property type="term" value="P:establishment of meiotic spindle localization"/>
    <property type="evidence" value="ECO:0007669"/>
    <property type="project" value="TreeGrafter"/>
</dbReference>
<feature type="compositionally biased region" description="Basic and acidic residues" evidence="1">
    <location>
        <begin position="399"/>
        <end position="408"/>
    </location>
</feature>
<feature type="region of interest" description="Disordered" evidence="1">
    <location>
        <begin position="274"/>
        <end position="502"/>
    </location>
</feature>
<feature type="compositionally biased region" description="Low complexity" evidence="1">
    <location>
        <begin position="351"/>
        <end position="363"/>
    </location>
</feature>
<organism evidence="2 3">
    <name type="scientific">Polarella glacialis</name>
    <name type="common">Dinoflagellate</name>
    <dbReference type="NCBI Taxonomy" id="89957"/>
    <lineage>
        <taxon>Eukaryota</taxon>
        <taxon>Sar</taxon>
        <taxon>Alveolata</taxon>
        <taxon>Dinophyceae</taxon>
        <taxon>Suessiales</taxon>
        <taxon>Suessiaceae</taxon>
        <taxon>Polarella</taxon>
    </lineage>
</organism>
<accession>A0A813KYM0</accession>
<evidence type="ECO:0000313" key="2">
    <source>
        <dbReference type="EMBL" id="CAE8712356.1"/>
    </source>
</evidence>
<dbReference type="GO" id="GO:0000278">
    <property type="term" value="P:mitotic cell cycle"/>
    <property type="evidence" value="ECO:0007669"/>
    <property type="project" value="TreeGrafter"/>
</dbReference>
<feature type="compositionally biased region" description="Low complexity" evidence="1">
    <location>
        <begin position="442"/>
        <end position="457"/>
    </location>
</feature>
<dbReference type="Proteomes" id="UP000626109">
    <property type="component" value="Unassembled WGS sequence"/>
</dbReference>
<feature type="region of interest" description="Disordered" evidence="1">
    <location>
        <begin position="224"/>
        <end position="262"/>
    </location>
</feature>
<dbReference type="PANTHER" id="PTHR22706:SF2">
    <property type="entry name" value="SFI1 SPINDLE BODY DOMAIN-CONTAINING PROTEIN"/>
    <property type="match status" value="1"/>
</dbReference>
<feature type="compositionally biased region" description="Polar residues" evidence="1">
    <location>
        <begin position="364"/>
        <end position="384"/>
    </location>
</feature>
<dbReference type="InterPro" id="IPR051185">
    <property type="entry name" value="ASPM"/>
</dbReference>
<dbReference type="Gene3D" id="1.20.5.190">
    <property type="match status" value="4"/>
</dbReference>
<feature type="compositionally biased region" description="Polar residues" evidence="1">
    <location>
        <begin position="1"/>
        <end position="10"/>
    </location>
</feature>
<sequence length="1000" mass="112036">MTAAMASSQGHDYGMAMDPSDTSLHSGNSASHDFEQLVLGCNKEGMDFLRRGQYKQAFEQLKYAESVVVAQQGEDEPTNLMAVTCNNLGCYYKKAGKLHAALSYLRKALKIEVSLQTDDVTVAGTHLNVCAILSKLDKHDKAVQHAQCALELISNRVAVSGESASQDEHSVLAIACHNVAVERDFMHQWEEAAAAYQQGHEVAKKCLGEQHPLTQTLGKNADAALQKTQRYSSREKSSAASSASRRGKGTAPSEPPGLAQSLPSLLPEIRGKESPLTAQSQLGDDAGHGAFQQPMGGDWDVAWRGSSAPGLSGSSAPGLSGPGALPPLQASPSYIQYAAAGFPSSAPGLAPQRQQVQQDDPQVFSTSMAQMSSTAPAASWFDNTPSFASPPSPPPLVIEGRRSAEQRRPKPASAELRLDDGPADPSEPLPATPRSRLRERPAAAPAPSGGAVGSTAGRPPRVPRGAEESQTAPTMTPREQRERARNGAGVPAAPMSRRDLGTVPLPQQSQLLRKSAAERLQRFWRDYARGRANGNDKLSRQNACATRIQARWRSFRVRRGKRMKACVAIQKRVRGWLIRLAIKRRKAAIMIQCYVRAMLSRRKLREAVGAAVAIQRRARAILAKKAVQARRELVAKAIQSILSRTRVWQARRVVAELCFQLDTEKVKHNAAVKIQSCHRAGVARHIVAKKRAAADASKTVTMAAIHLQAAVRGHQARKKVQGMREARLGVMNFASTQIRKIWLCFIHRRRYLELRQEFSKHTGSVITLQRYTRGYVVRLRMWRNAIRAEEELWASVEIQRCWRGYVGRLRWELEYEAVWSRDAAAQRIQRYLRGWLARTRVHRKRKRLARSEFEKARRRFKSAQKLQALARGVQGRKRIGVFRSRKMEAATTIQRIFRGHRLRCQRWDQEHYRRVVQLQAFSRRFLVRNRRFHLLAKVIMLQRNWSRWLRYIPEAERRRRASAWRRDREAAQIIQGAFRNKQSLDQAKLQKEAVEAAAAN</sequence>
<gene>
    <name evidence="2" type="ORF">PGLA2088_LOCUS37001</name>
</gene>
<proteinExistence type="predicted"/>
<dbReference type="GO" id="GO:0007051">
    <property type="term" value="P:spindle organization"/>
    <property type="evidence" value="ECO:0007669"/>
    <property type="project" value="TreeGrafter"/>
</dbReference>
<dbReference type="Gene3D" id="1.25.40.10">
    <property type="entry name" value="Tetratricopeptide repeat domain"/>
    <property type="match status" value="2"/>
</dbReference>
<dbReference type="EMBL" id="CAJNNW010032312">
    <property type="protein sequence ID" value="CAE8712356.1"/>
    <property type="molecule type" value="Genomic_DNA"/>
</dbReference>
<dbReference type="SMART" id="SM00028">
    <property type="entry name" value="TPR"/>
    <property type="match status" value="3"/>
</dbReference>
<dbReference type="AlphaFoldDB" id="A0A813KYM0"/>
<dbReference type="PANTHER" id="PTHR22706">
    <property type="entry name" value="ASSEMBLY FACTOR FOR SPINDLE MICROTUBULES"/>
    <property type="match status" value="1"/>
</dbReference>
<dbReference type="SMART" id="SM00015">
    <property type="entry name" value="IQ"/>
    <property type="match status" value="13"/>
</dbReference>
<evidence type="ECO:0000256" key="1">
    <source>
        <dbReference type="SAM" id="MobiDB-lite"/>
    </source>
</evidence>